<keyword evidence="1" id="KW-0472">Membrane</keyword>
<gene>
    <name evidence="2" type="primary">A10</name>
</gene>
<dbReference type="Proteomes" id="UP000113968">
    <property type="component" value="Segment"/>
</dbReference>
<sequence>MPVRSLSSIEIAPEDEDTLPSLHDIESGLVHVYQEDVAEHQDLQIRHPIRYLLLILVPILMLITSFVIINWISKQDAIKALNVAVFCAVIVFYAGILINAVYYCMLATNRWVLLR</sequence>
<evidence type="ECO:0000313" key="2">
    <source>
        <dbReference type="EMBL" id="AEV80820.1"/>
    </source>
</evidence>
<reference evidence="2" key="1">
    <citation type="submission" date="2011-12" db="EMBL/GenBank/DDBJ databases">
        <title>Comparative genomics of primate cytomegaloviruses.</title>
        <authorList>
            <person name="Davison A.J."/>
            <person name="Holton M."/>
            <person name="Dolan A."/>
            <person name="Dargan D.J."/>
            <person name="Gatherer D."/>
            <person name="Hayward G.S."/>
        </authorList>
    </citation>
    <scope>NUCLEOTIDE SEQUENCE [LARGE SCALE GENOMIC DNA]</scope>
    <source>
        <strain evidence="2">S34E</strain>
    </source>
</reference>
<name>G8XU83_9BETA</name>
<accession>G8XU83</accession>
<keyword evidence="1" id="KW-0812">Transmembrane</keyword>
<dbReference type="KEGG" id="vg:11464187"/>
<feature type="transmembrane region" description="Helical" evidence="1">
    <location>
        <begin position="51"/>
        <end position="71"/>
    </location>
</feature>
<proteinExistence type="predicted"/>
<evidence type="ECO:0000256" key="1">
    <source>
        <dbReference type="SAM" id="Phobius"/>
    </source>
</evidence>
<keyword evidence="3" id="KW-1185">Reference proteome</keyword>
<feature type="transmembrane region" description="Helical" evidence="1">
    <location>
        <begin position="83"/>
        <end position="105"/>
    </location>
</feature>
<dbReference type="GeneID" id="11464187"/>
<keyword evidence="1" id="KW-1133">Transmembrane helix</keyword>
<protein>
    <submittedName>
        <fullName evidence="2">Protein A10</fullName>
    </submittedName>
</protein>
<organism evidence="2 3">
    <name type="scientific">Aotine betaherpesvirus 1</name>
    <dbReference type="NCBI Taxonomy" id="50290"/>
    <lineage>
        <taxon>Viruses</taxon>
        <taxon>Duplodnaviria</taxon>
        <taxon>Heunggongvirae</taxon>
        <taxon>Peploviricota</taxon>
        <taxon>Herviviricetes</taxon>
        <taxon>Herpesvirales</taxon>
        <taxon>Orthoherpesviridae</taxon>
        <taxon>Betaherpesvirinae</taxon>
        <taxon>Cytomegalovirus</taxon>
        <taxon>Cytomegalovirus aotinebeta1</taxon>
    </lineage>
</organism>
<evidence type="ECO:0000313" key="3">
    <source>
        <dbReference type="Proteomes" id="UP000113968"/>
    </source>
</evidence>
<dbReference type="RefSeq" id="YP_004940034.1">
    <property type="nucleotide sequence ID" value="NC_016447.1"/>
</dbReference>
<dbReference type="EMBL" id="FJ483970">
    <property type="protein sequence ID" value="AEV80820.1"/>
    <property type="molecule type" value="Genomic_DNA"/>
</dbReference>